<dbReference type="eggNOG" id="arCOG01247">
    <property type="taxonomic scope" value="Archaea"/>
</dbReference>
<keyword evidence="4" id="KW-1185">Reference proteome</keyword>
<evidence type="ECO:0000259" key="2">
    <source>
        <dbReference type="PROSITE" id="PS51898"/>
    </source>
</evidence>
<evidence type="ECO:0000256" key="1">
    <source>
        <dbReference type="ARBA" id="ARBA00023172"/>
    </source>
</evidence>
<protein>
    <recommendedName>
        <fullName evidence="2">Tyr recombinase domain-containing protein</fullName>
    </recommendedName>
</protein>
<dbReference type="SUPFAM" id="SSF56349">
    <property type="entry name" value="DNA breaking-rejoining enzymes"/>
    <property type="match status" value="1"/>
</dbReference>
<dbReference type="GO" id="GO:0015074">
    <property type="term" value="P:DNA integration"/>
    <property type="evidence" value="ECO:0007669"/>
    <property type="project" value="InterPro"/>
</dbReference>
<dbReference type="InterPro" id="IPR011010">
    <property type="entry name" value="DNA_brk_join_enz"/>
</dbReference>
<dbReference type="Proteomes" id="UP000002518">
    <property type="component" value="Chromosome"/>
</dbReference>
<dbReference type="KEGG" id="ape:APE_0818.1"/>
<dbReference type="GO" id="GO:0006310">
    <property type="term" value="P:DNA recombination"/>
    <property type="evidence" value="ECO:0007669"/>
    <property type="project" value="UniProtKB-KW"/>
</dbReference>
<dbReference type="EnsemblBacteria" id="BAA79797">
    <property type="protein sequence ID" value="BAA79797"/>
    <property type="gene ID" value="APE_0818.1"/>
</dbReference>
<dbReference type="Pfam" id="PF00589">
    <property type="entry name" value="Phage_integrase"/>
    <property type="match status" value="1"/>
</dbReference>
<proteinExistence type="predicted"/>
<keyword evidence="1" id="KW-0233">DNA recombination</keyword>
<reference evidence="3 4" key="1">
    <citation type="journal article" date="1999" name="DNA Res.">
        <title>Complete genome sequence of an aerobic hyper-thermophilic crenarchaeon, Aeropyrum pernix K1.</title>
        <authorList>
            <person name="Kawarabayasi Y."/>
            <person name="Hino Y."/>
            <person name="Horikawa H."/>
            <person name="Yamazaki S."/>
            <person name="Haikawa Y."/>
            <person name="Jin-no K."/>
            <person name="Takahashi M."/>
            <person name="Sekine M."/>
            <person name="Baba S."/>
            <person name="Ankai A."/>
            <person name="Kosugi H."/>
            <person name="Hosoyama A."/>
            <person name="Fukui S."/>
            <person name="Nagai Y."/>
            <person name="Nishijima K."/>
            <person name="Nakazawa H."/>
            <person name="Takamiya M."/>
            <person name="Masuda S."/>
            <person name="Funahashi T."/>
            <person name="Tanaka T."/>
            <person name="Kudoh Y."/>
            <person name="Yamazaki J."/>
            <person name="Kushida N."/>
            <person name="Oguchi A."/>
            <person name="Aoki K."/>
            <person name="Kubota K."/>
            <person name="Nakamura Y."/>
            <person name="Nomura N."/>
            <person name="Sako Y."/>
            <person name="Kikuchi H."/>
        </authorList>
    </citation>
    <scope>NUCLEOTIDE SEQUENCE [LARGE SCALE GENOMIC DNA]</scope>
    <source>
        <strain evidence="4">ATCC 700893 / DSM 11879 / JCM 9820 / NBRC 100138 / K1</strain>
    </source>
</reference>
<dbReference type="EMBL" id="BA000002">
    <property type="protein sequence ID" value="BAA79797.2"/>
    <property type="molecule type" value="Genomic_DNA"/>
</dbReference>
<organism evidence="3 4">
    <name type="scientific">Aeropyrum pernix (strain ATCC 700893 / DSM 11879 / JCM 9820 / NBRC 100138 / K1)</name>
    <dbReference type="NCBI Taxonomy" id="272557"/>
    <lineage>
        <taxon>Archaea</taxon>
        <taxon>Thermoproteota</taxon>
        <taxon>Thermoprotei</taxon>
        <taxon>Desulfurococcales</taxon>
        <taxon>Desulfurococcaceae</taxon>
        <taxon>Aeropyrum</taxon>
    </lineage>
</organism>
<evidence type="ECO:0000313" key="3">
    <source>
        <dbReference type="EMBL" id="BAA79797.2"/>
    </source>
</evidence>
<sequence>MLPEPKDVPQEARRQLLNLLAERGKVKPSTLGVSRAYFYQMRRGLRPISDSILERLLELATDDDLAGIPFFAPYVDYQRVKGYDVDRLVRLVAEWARANPASAKVFLDSLSAELERLGLVGKAIKVSERHVREFEGYLEARVRSGDMDPGTAGDRLRYLRMALEELGYVLTKQALRGLIRRYQASQPGVADHIYKSLKLFVKEVVQDRELLEAIPYPRVRWGSPEAPQWSDICRVVEALPHAGAPRALLLLLASTGLRVETAYSLPLDSLKLSERLVWVWSLKRSKRTYFSFITERVKGELEVYLEARRRHLEILGRGSGKLFPYKPRRLREAIYEAMDRELGRRFQLKLIRKRVAEHLSHHLSTLELNVIMGHAPREVVEKHYLLRDQIEDLRRKYDKAMAKVPCLGGGEAG</sequence>
<dbReference type="InterPro" id="IPR002104">
    <property type="entry name" value="Integrase_catalytic"/>
</dbReference>
<dbReference type="GO" id="GO:0003677">
    <property type="term" value="F:DNA binding"/>
    <property type="evidence" value="ECO:0007669"/>
    <property type="project" value="InterPro"/>
</dbReference>
<dbReference type="Gene3D" id="1.10.443.10">
    <property type="entry name" value="Intergrase catalytic core"/>
    <property type="match status" value="1"/>
</dbReference>
<gene>
    <name evidence="3" type="ordered locus">APE_0818.1</name>
</gene>
<evidence type="ECO:0000313" key="4">
    <source>
        <dbReference type="Proteomes" id="UP000002518"/>
    </source>
</evidence>
<dbReference type="PROSITE" id="PS51898">
    <property type="entry name" value="TYR_RECOMBINASE"/>
    <property type="match status" value="1"/>
</dbReference>
<name>Q9YDV0_AERPE</name>
<accession>Q9YDV0</accession>
<dbReference type="AlphaFoldDB" id="Q9YDV0"/>
<feature type="domain" description="Tyr recombinase" evidence="2">
    <location>
        <begin position="217"/>
        <end position="398"/>
    </location>
</feature>
<dbReference type="PIR" id="E72674">
    <property type="entry name" value="E72674"/>
</dbReference>
<dbReference type="STRING" id="272557.APE_0818.1"/>
<dbReference type="InterPro" id="IPR013762">
    <property type="entry name" value="Integrase-like_cat_sf"/>
</dbReference>